<dbReference type="EMBL" id="JANBVO010000003">
    <property type="protein sequence ID" value="KAJ9155192.1"/>
    <property type="molecule type" value="Genomic_DNA"/>
</dbReference>
<dbReference type="PANTHER" id="PTHR11165">
    <property type="entry name" value="SKP1"/>
    <property type="match status" value="1"/>
</dbReference>
<keyword evidence="6" id="KW-1185">Reference proteome</keyword>
<protein>
    <recommendedName>
        <fullName evidence="4">SKP1 component POZ domain-containing protein</fullName>
    </recommendedName>
</protein>
<name>A0AA38RR90_9PEZI</name>
<gene>
    <name evidence="5" type="ORF">NKR23_g2140</name>
</gene>
<sequence>MKLPPKFMTALIETCLETGDYLDTFFQSDDFVDEFVRSALNIGDQDAVNSAMKRRPDVLNRLSNDIIQKLAEFAVACGAGDIVGLMTQKRPELLGALHNFVEQRICELAGTADALLSFAANAYNAGVKSSSVNATRIAEYIAGLSKNAIPSINSLPQNAEISHILDPILKFSGGSLSHAGREFRPALVSAVVERCNWDDIYNMMEYDTFSKLIEAEAKERFRILDGNARAHFFPNAYSIGLDVCPVKEYYRELERALLYIQDWKHLNDILACAGQKIPVIIQQLVITSPDFSKKLASVLGEKILPSGAEGPVAEHFVSAITRAGVLQQEDYPFRSKINVKDFPAPSLQLRALCALWDRTANILKDLDTDIIWTCQELLAYICEVEARKGSLVNIIGALESRVDDIGGRPGTFELIFRGAAATGNLDTLQWLRENRYFDGDYVVAIIFEQKSELKVPSDFAYWPDVLDVGGAACFNLFSVSPYLHEQVKNRLSRYRYPACWSYCHHSVIDRYLASRSSIEDFTYINGKWEPKWRKCDGPVDLSGMSFKWIFELSEDALMYELIERKAPTLGQEQHHSMIFASLNAFKMHCVRCRSSCKCALCLHEDSTVIKGEKHVDKSEASRDEETKDPEIGISLQPEDGRPITVEHRVVQQSKILMNMIEDFGEKAAQTVAPVQVTETVLKKVIECCRKYVDEKSKFNYHTFAEDDLGILVATIKAIAYLDFTSVFKVACKALAERVKGLSPAKLREMIDVHNGWTDQEKQSIDSDWRAAWREMYRDDTPKILGWWQREIADPPDFHEILNGLSR</sequence>
<dbReference type="Gene3D" id="3.30.710.10">
    <property type="entry name" value="Potassium Channel Kv1.1, Chain A"/>
    <property type="match status" value="1"/>
</dbReference>
<comment type="similarity">
    <text evidence="1">Belongs to the SKP1 family.</text>
</comment>
<dbReference type="SMART" id="SM00512">
    <property type="entry name" value="Skp1"/>
    <property type="match status" value="1"/>
</dbReference>
<dbReference type="SUPFAM" id="SSF54695">
    <property type="entry name" value="POZ domain"/>
    <property type="match status" value="1"/>
</dbReference>
<dbReference type="SUPFAM" id="SSF81382">
    <property type="entry name" value="Skp1 dimerisation domain-like"/>
    <property type="match status" value="1"/>
</dbReference>
<reference evidence="5" key="1">
    <citation type="submission" date="2022-07" db="EMBL/GenBank/DDBJ databases">
        <title>Fungi with potential for degradation of polypropylene.</title>
        <authorList>
            <person name="Gostincar C."/>
        </authorList>
    </citation>
    <scope>NUCLEOTIDE SEQUENCE</scope>
    <source>
        <strain evidence="5">EXF-13308</strain>
    </source>
</reference>
<feature type="domain" description="SKP1 component POZ" evidence="4">
    <location>
        <begin position="633"/>
        <end position="692"/>
    </location>
</feature>
<evidence type="ECO:0000313" key="5">
    <source>
        <dbReference type="EMBL" id="KAJ9155192.1"/>
    </source>
</evidence>
<dbReference type="InterPro" id="IPR016073">
    <property type="entry name" value="Skp1_comp_POZ"/>
</dbReference>
<evidence type="ECO:0000256" key="1">
    <source>
        <dbReference type="ARBA" id="ARBA00009993"/>
    </source>
</evidence>
<dbReference type="InterPro" id="IPR011333">
    <property type="entry name" value="SKP1/BTB/POZ_sf"/>
</dbReference>
<comment type="function">
    <text evidence="3">Essential component of the SCF (SKP1-CUL1-F-box protein) E3 ubiquitin ligase complexes, which mediate the ubiquitination and subsequent proteasomal degradation of target proteins. Controls sulfur metabolite repression, probably by mediating the inactivation or degradation of the metR transcription factor.</text>
</comment>
<evidence type="ECO:0000256" key="3">
    <source>
        <dbReference type="ARBA" id="ARBA00045385"/>
    </source>
</evidence>
<evidence type="ECO:0000313" key="6">
    <source>
        <dbReference type="Proteomes" id="UP001174694"/>
    </source>
</evidence>
<proteinExistence type="inferred from homology"/>
<evidence type="ECO:0000259" key="4">
    <source>
        <dbReference type="Pfam" id="PF03931"/>
    </source>
</evidence>
<keyword evidence="2" id="KW-0833">Ubl conjugation pathway</keyword>
<evidence type="ECO:0000256" key="2">
    <source>
        <dbReference type="ARBA" id="ARBA00022786"/>
    </source>
</evidence>
<comment type="caution">
    <text evidence="5">The sequence shown here is derived from an EMBL/GenBank/DDBJ whole genome shotgun (WGS) entry which is preliminary data.</text>
</comment>
<accession>A0AA38RR90</accession>
<dbReference type="Proteomes" id="UP001174694">
    <property type="component" value="Unassembled WGS sequence"/>
</dbReference>
<dbReference type="Pfam" id="PF03931">
    <property type="entry name" value="Skp1_POZ"/>
    <property type="match status" value="1"/>
</dbReference>
<dbReference type="InterPro" id="IPR001232">
    <property type="entry name" value="SKP1-like"/>
</dbReference>
<dbReference type="GO" id="GO:0006511">
    <property type="term" value="P:ubiquitin-dependent protein catabolic process"/>
    <property type="evidence" value="ECO:0007669"/>
    <property type="project" value="InterPro"/>
</dbReference>
<dbReference type="InterPro" id="IPR016897">
    <property type="entry name" value="SKP1"/>
</dbReference>
<dbReference type="AlphaFoldDB" id="A0AA38RR90"/>
<organism evidence="5 6">
    <name type="scientific">Pleurostoma richardsiae</name>
    <dbReference type="NCBI Taxonomy" id="41990"/>
    <lineage>
        <taxon>Eukaryota</taxon>
        <taxon>Fungi</taxon>
        <taxon>Dikarya</taxon>
        <taxon>Ascomycota</taxon>
        <taxon>Pezizomycotina</taxon>
        <taxon>Sordariomycetes</taxon>
        <taxon>Sordariomycetidae</taxon>
        <taxon>Calosphaeriales</taxon>
        <taxon>Pleurostomataceae</taxon>
        <taxon>Pleurostoma</taxon>
    </lineage>
</organism>
<dbReference type="InterPro" id="IPR036296">
    <property type="entry name" value="SKP1-like_dim_sf"/>
</dbReference>